<feature type="transmembrane region" description="Helical" evidence="7">
    <location>
        <begin position="369"/>
        <end position="394"/>
    </location>
</feature>
<evidence type="ECO:0000313" key="10">
    <source>
        <dbReference type="Proteomes" id="UP000515150"/>
    </source>
</evidence>
<proteinExistence type="inferred from homology"/>
<dbReference type="InterPro" id="IPR003598">
    <property type="entry name" value="Ig_sub2"/>
</dbReference>
<protein>
    <submittedName>
        <fullName evidence="11 12">Interleukin-1 receptor type 2</fullName>
    </submittedName>
</protein>
<gene>
    <name evidence="11 12" type="primary">LOC114847515</name>
</gene>
<evidence type="ECO:0000256" key="4">
    <source>
        <dbReference type="ARBA" id="ARBA00023157"/>
    </source>
</evidence>
<dbReference type="InterPro" id="IPR015621">
    <property type="entry name" value="IL-1_rcpt_fam"/>
</dbReference>
<evidence type="ECO:0000256" key="3">
    <source>
        <dbReference type="ARBA" id="ARBA00022737"/>
    </source>
</evidence>
<evidence type="ECO:0000256" key="1">
    <source>
        <dbReference type="ARBA" id="ARBA00009752"/>
    </source>
</evidence>
<comment type="similarity">
    <text evidence="1">Belongs to the interleukin-1 receptor family.</text>
</comment>
<dbReference type="AlphaFoldDB" id="A0A6P7LFW1"/>
<dbReference type="RefSeq" id="XP_028993182.1">
    <property type="nucleotide sequence ID" value="XM_029137349.2"/>
</dbReference>
<keyword evidence="10" id="KW-1185">Reference proteome</keyword>
<dbReference type="GeneID" id="114847515"/>
<evidence type="ECO:0000256" key="2">
    <source>
        <dbReference type="ARBA" id="ARBA00022729"/>
    </source>
</evidence>
<dbReference type="Proteomes" id="UP000515150">
    <property type="component" value="Chromosome 21"/>
</dbReference>
<keyword evidence="5" id="KW-0325">Glycoprotein</keyword>
<dbReference type="PROSITE" id="PS50835">
    <property type="entry name" value="IG_LIKE"/>
    <property type="match status" value="2"/>
</dbReference>
<feature type="signal peptide" evidence="8">
    <location>
        <begin position="1"/>
        <end position="18"/>
    </location>
</feature>
<sequence>MVRLAMMMCVVAIKCVYGRRPLPPLPMKGGCYHVFSELDVYKVEDEAVILAFPIFESVLEVRNIAPPTASYIITKANGTEAASHQAEGRVQQHNRQLWFLPVQVSDAGEYICTYRNETYCVTGSITLHVYKSSSVDVDMVSYSISATVGENLTCECPSLHNFNRTLIKWHKTSSPTALHRARKGSFHQDQGNLKIPAVKRSHAGVYTCQLSVLINNQQYKVSRLIKLDVEGSNPEMTTAPDRVPTSSYSTVHLNQPPVILSPLNGSIFESPHGSGLELFCTVLTECEKSESTIVTWMVNGRSAQLYRDGRILQRERKITKLAAGCMIDVGLAIVAMTEDDVKAELKCITQNQGGRREAVVQLQLEDATFTWLVVAAVAVSCLLTVVSVFLYALFKPKRKKKMDYILARQNSIF</sequence>
<dbReference type="PANTHER" id="PTHR11890:SF18">
    <property type="entry name" value="LYMPHOCYTE ACTIVATION GENE 3 PROTEIN"/>
    <property type="match status" value="1"/>
</dbReference>
<keyword evidence="6" id="KW-0393">Immunoglobulin domain</keyword>
<evidence type="ECO:0000313" key="12">
    <source>
        <dbReference type="RefSeq" id="XP_028993182.1"/>
    </source>
</evidence>
<keyword evidence="7" id="KW-0472">Membrane</keyword>
<keyword evidence="7" id="KW-0812">Transmembrane</keyword>
<feature type="chain" id="PRO_5044651561" evidence="8">
    <location>
        <begin position="19"/>
        <end position="413"/>
    </location>
</feature>
<evidence type="ECO:0000256" key="7">
    <source>
        <dbReference type="SAM" id="Phobius"/>
    </source>
</evidence>
<dbReference type="InterPro" id="IPR036179">
    <property type="entry name" value="Ig-like_dom_sf"/>
</dbReference>
<evidence type="ECO:0000313" key="11">
    <source>
        <dbReference type="RefSeq" id="XP_028993181.1"/>
    </source>
</evidence>
<evidence type="ECO:0000256" key="6">
    <source>
        <dbReference type="ARBA" id="ARBA00023319"/>
    </source>
</evidence>
<dbReference type="SMART" id="SM00409">
    <property type="entry name" value="IG"/>
    <property type="match status" value="2"/>
</dbReference>
<dbReference type="KEGG" id="bspl:114847515"/>
<dbReference type="InterPro" id="IPR013783">
    <property type="entry name" value="Ig-like_fold"/>
</dbReference>
<feature type="domain" description="Ig-like" evidence="9">
    <location>
        <begin position="149"/>
        <end position="222"/>
    </location>
</feature>
<name>A0A6P7LFW1_BETSP</name>
<feature type="domain" description="Ig-like" evidence="9">
    <location>
        <begin position="256"/>
        <end position="361"/>
    </location>
</feature>
<evidence type="ECO:0000256" key="5">
    <source>
        <dbReference type="ARBA" id="ARBA00023180"/>
    </source>
</evidence>
<reference evidence="11 12" key="1">
    <citation type="submission" date="2025-04" db="UniProtKB">
        <authorList>
            <consortium name="RefSeq"/>
        </authorList>
    </citation>
    <scope>IDENTIFICATION</scope>
</reference>
<dbReference type="Pfam" id="PF13927">
    <property type="entry name" value="Ig_3"/>
    <property type="match status" value="1"/>
</dbReference>
<dbReference type="Gene3D" id="2.60.40.10">
    <property type="entry name" value="Immunoglobulins"/>
    <property type="match status" value="3"/>
</dbReference>
<dbReference type="InterPro" id="IPR004074">
    <property type="entry name" value="IL-1_rcpt_I/II-typ"/>
</dbReference>
<keyword evidence="2 8" id="KW-0732">Signal</keyword>
<dbReference type="GeneTree" id="ENSGT01090000259985"/>
<dbReference type="RefSeq" id="XP_028993181.1">
    <property type="nucleotide sequence ID" value="XM_029137348.3"/>
</dbReference>
<organism evidence="10 12">
    <name type="scientific">Betta splendens</name>
    <name type="common">Siamese fighting fish</name>
    <dbReference type="NCBI Taxonomy" id="158456"/>
    <lineage>
        <taxon>Eukaryota</taxon>
        <taxon>Metazoa</taxon>
        <taxon>Chordata</taxon>
        <taxon>Craniata</taxon>
        <taxon>Vertebrata</taxon>
        <taxon>Euteleostomi</taxon>
        <taxon>Actinopterygii</taxon>
        <taxon>Neopterygii</taxon>
        <taxon>Teleostei</taxon>
        <taxon>Neoteleostei</taxon>
        <taxon>Acanthomorphata</taxon>
        <taxon>Anabantaria</taxon>
        <taxon>Anabantiformes</taxon>
        <taxon>Anabantoidei</taxon>
        <taxon>Osphronemidae</taxon>
        <taxon>Betta</taxon>
    </lineage>
</organism>
<dbReference type="InterPro" id="IPR007110">
    <property type="entry name" value="Ig-like_dom"/>
</dbReference>
<dbReference type="CDD" id="cd00096">
    <property type="entry name" value="Ig"/>
    <property type="match status" value="1"/>
</dbReference>
<accession>A0A6P7LFW1</accession>
<dbReference type="PANTHER" id="PTHR11890">
    <property type="entry name" value="INTERLEUKIN-1 RECEPTOR FAMILY MEMBER"/>
    <property type="match status" value="1"/>
</dbReference>
<keyword evidence="4" id="KW-1015">Disulfide bond</keyword>
<keyword evidence="3" id="KW-0677">Repeat</keyword>
<dbReference type="SMART" id="SM00408">
    <property type="entry name" value="IGc2"/>
    <property type="match status" value="1"/>
</dbReference>
<keyword evidence="7" id="KW-1133">Transmembrane helix</keyword>
<dbReference type="InterPro" id="IPR003599">
    <property type="entry name" value="Ig_sub"/>
</dbReference>
<dbReference type="SUPFAM" id="SSF48726">
    <property type="entry name" value="Immunoglobulin"/>
    <property type="match status" value="2"/>
</dbReference>
<dbReference type="PRINTS" id="PR01536">
    <property type="entry name" value="INTRLKN1R12F"/>
</dbReference>
<dbReference type="GO" id="GO:0004908">
    <property type="term" value="F:interleukin-1 receptor activity"/>
    <property type="evidence" value="ECO:0007669"/>
    <property type="project" value="InterPro"/>
</dbReference>
<evidence type="ECO:0000259" key="9">
    <source>
        <dbReference type="PROSITE" id="PS50835"/>
    </source>
</evidence>
<dbReference type="OrthoDB" id="9881731at2759"/>
<keyword evidence="11 12" id="KW-0675">Receptor</keyword>
<evidence type="ECO:0000256" key="8">
    <source>
        <dbReference type="SAM" id="SignalP"/>
    </source>
</evidence>